<dbReference type="Gene3D" id="2.20.25.110">
    <property type="entry name" value="S-adenosyl-L-methionine-dependent methyltransferases"/>
    <property type="match status" value="1"/>
</dbReference>
<dbReference type="InterPro" id="IPR029063">
    <property type="entry name" value="SAM-dependent_MTases_sf"/>
</dbReference>
<name>A0AAP4BCV4_9FIRM</name>
<dbReference type="Gene3D" id="3.40.50.150">
    <property type="entry name" value="Vaccinia Virus protein VP39"/>
    <property type="match status" value="1"/>
</dbReference>
<dbReference type="Proteomes" id="UP001300383">
    <property type="component" value="Unassembled WGS sequence"/>
</dbReference>
<keyword evidence="2 5" id="KW-0808">Transferase</keyword>
<dbReference type="RefSeq" id="WP_283231744.1">
    <property type="nucleotide sequence ID" value="NZ_JASGBQ010000030.1"/>
</dbReference>
<dbReference type="GO" id="GO:0032259">
    <property type="term" value="P:methylation"/>
    <property type="evidence" value="ECO:0007669"/>
    <property type="project" value="UniProtKB-KW"/>
</dbReference>
<reference evidence="5 6" key="1">
    <citation type="submission" date="2023-05" db="EMBL/GenBank/DDBJ databases">
        <title>[ruminococcus] sp. nov., isolated from a pig farm feces dump.</title>
        <authorList>
            <person name="Chang Y.-H."/>
        </authorList>
    </citation>
    <scope>NUCLEOTIDE SEQUENCE [LARGE SCALE GENOMIC DNA]</scope>
    <source>
        <strain evidence="5 6">YH-rum2234</strain>
    </source>
</reference>
<evidence type="ECO:0000259" key="4">
    <source>
        <dbReference type="Pfam" id="PF13649"/>
    </source>
</evidence>
<dbReference type="InterPro" id="IPR041698">
    <property type="entry name" value="Methyltransf_25"/>
</dbReference>
<evidence type="ECO:0000256" key="2">
    <source>
        <dbReference type="ARBA" id="ARBA00022679"/>
    </source>
</evidence>
<accession>A0AAP4BCV4</accession>
<evidence type="ECO:0000256" key="3">
    <source>
        <dbReference type="ARBA" id="ARBA00022691"/>
    </source>
</evidence>
<dbReference type="GO" id="GO:0008168">
    <property type="term" value="F:methyltransferase activity"/>
    <property type="evidence" value="ECO:0007669"/>
    <property type="project" value="UniProtKB-KW"/>
</dbReference>
<evidence type="ECO:0000313" key="5">
    <source>
        <dbReference type="EMBL" id="MDI9243322.1"/>
    </source>
</evidence>
<dbReference type="PANTHER" id="PTHR43464">
    <property type="entry name" value="METHYLTRANSFERASE"/>
    <property type="match status" value="1"/>
</dbReference>
<dbReference type="SUPFAM" id="SSF53335">
    <property type="entry name" value="S-adenosyl-L-methionine-dependent methyltransferases"/>
    <property type="match status" value="1"/>
</dbReference>
<evidence type="ECO:0000313" key="6">
    <source>
        <dbReference type="Proteomes" id="UP001300383"/>
    </source>
</evidence>
<dbReference type="PANTHER" id="PTHR43464:SF19">
    <property type="entry name" value="UBIQUINONE BIOSYNTHESIS O-METHYLTRANSFERASE, MITOCHONDRIAL"/>
    <property type="match status" value="1"/>
</dbReference>
<keyword evidence="3" id="KW-0949">S-adenosyl-L-methionine</keyword>
<evidence type="ECO:0000256" key="1">
    <source>
        <dbReference type="ARBA" id="ARBA00022603"/>
    </source>
</evidence>
<dbReference type="EC" id="2.1.-.-" evidence="5"/>
<dbReference type="Pfam" id="PF13649">
    <property type="entry name" value="Methyltransf_25"/>
    <property type="match status" value="1"/>
</dbReference>
<comment type="caution">
    <text evidence="5">The sequence shown here is derived from an EMBL/GenBank/DDBJ whole genome shotgun (WGS) entry which is preliminary data.</text>
</comment>
<keyword evidence="6" id="KW-1185">Reference proteome</keyword>
<sequence>MFRQIRDALKKPQIYTQTDVPFWNDEYISKQMLKAHLDPDFEGASRKLSFINRSVDWITHTVPPEAYPRLLDLGCGPGLYAERFARQGYQVTGIDYSNRSIEYARKSALSNGLSIEYHYQNYLNMEFEHAFDFAVMIYCDYGALSDADRKNIMQKAFRSLKPGGKFLLDVFSMAQYSLFGEKQTWEHCHQGGFWREGEYIALQGYYKYEPNVTLEQIAVLSEDTVTPYYLWTTCFSQDTLTREAEEAGFQVCGIFGDAAGAPYDADSPTLAILLEK</sequence>
<feature type="domain" description="Methyltransferase" evidence="4">
    <location>
        <begin position="71"/>
        <end position="164"/>
    </location>
</feature>
<dbReference type="CDD" id="cd02440">
    <property type="entry name" value="AdoMet_MTases"/>
    <property type="match status" value="1"/>
</dbReference>
<proteinExistence type="predicted"/>
<organism evidence="5 6">
    <name type="scientific">Fusibacillus kribbianus</name>
    <dbReference type="NCBI Taxonomy" id="3044208"/>
    <lineage>
        <taxon>Bacteria</taxon>
        <taxon>Bacillati</taxon>
        <taxon>Bacillota</taxon>
        <taxon>Clostridia</taxon>
        <taxon>Lachnospirales</taxon>
        <taxon>Lachnospiraceae</taxon>
        <taxon>Fusibacillus</taxon>
    </lineage>
</organism>
<gene>
    <name evidence="5" type="ORF">QJ036_12775</name>
</gene>
<protein>
    <submittedName>
        <fullName evidence="5">Class I SAM-dependent methyltransferase</fullName>
        <ecNumber evidence="5">2.1.-.-</ecNumber>
    </submittedName>
</protein>
<dbReference type="AlphaFoldDB" id="A0AAP4BCV4"/>
<keyword evidence="1 5" id="KW-0489">Methyltransferase</keyword>
<dbReference type="EMBL" id="JASGBQ010000030">
    <property type="protein sequence ID" value="MDI9243322.1"/>
    <property type="molecule type" value="Genomic_DNA"/>
</dbReference>